<protein>
    <submittedName>
        <fullName evidence="5">Restriction endonuclease subunit S</fullName>
    </submittedName>
</protein>
<dbReference type="InterPro" id="IPR000055">
    <property type="entry name" value="Restrct_endonuc_typeI_TRD"/>
</dbReference>
<evidence type="ECO:0000256" key="1">
    <source>
        <dbReference type="ARBA" id="ARBA00010923"/>
    </source>
</evidence>
<evidence type="ECO:0000256" key="3">
    <source>
        <dbReference type="ARBA" id="ARBA00023125"/>
    </source>
</evidence>
<keyword evidence="6" id="KW-1185">Reference proteome</keyword>
<dbReference type="Gene3D" id="1.10.287.1120">
    <property type="entry name" value="Bipartite methylase S protein"/>
    <property type="match status" value="1"/>
</dbReference>
<dbReference type="PANTHER" id="PTHR30408:SF12">
    <property type="entry name" value="TYPE I RESTRICTION ENZYME MJAVIII SPECIFICITY SUBUNIT"/>
    <property type="match status" value="1"/>
</dbReference>
<proteinExistence type="inferred from homology"/>
<dbReference type="GO" id="GO:0009307">
    <property type="term" value="P:DNA restriction-modification system"/>
    <property type="evidence" value="ECO:0007669"/>
    <property type="project" value="UniProtKB-KW"/>
</dbReference>
<keyword evidence="5" id="KW-0255">Endonuclease</keyword>
<keyword evidence="3" id="KW-0238">DNA-binding</keyword>
<dbReference type="SUPFAM" id="SSF116734">
    <property type="entry name" value="DNA methylase specificity domain"/>
    <property type="match status" value="2"/>
</dbReference>
<keyword evidence="2" id="KW-0680">Restriction system</keyword>
<dbReference type="InterPro" id="IPR052021">
    <property type="entry name" value="Type-I_RS_S_subunit"/>
</dbReference>
<feature type="domain" description="Type I restriction modification DNA specificity" evidence="4">
    <location>
        <begin position="69"/>
        <end position="190"/>
    </location>
</feature>
<dbReference type="GO" id="GO:0004519">
    <property type="term" value="F:endonuclease activity"/>
    <property type="evidence" value="ECO:0007669"/>
    <property type="project" value="UniProtKB-KW"/>
</dbReference>
<evidence type="ECO:0000259" key="4">
    <source>
        <dbReference type="Pfam" id="PF01420"/>
    </source>
</evidence>
<evidence type="ECO:0000256" key="2">
    <source>
        <dbReference type="ARBA" id="ARBA00022747"/>
    </source>
</evidence>
<reference evidence="5" key="1">
    <citation type="journal article" date="2022" name="Int. J. Syst. Evol. Microbiol.">
        <title>Granulimonas faecalis gen. nov., sp. nov., and Leptogranulimonas caecicola gen. nov., sp. nov., novel lactate-producing Atopobiaceae bacteria isolated from mouse intestines, and an emended description of the family Atopobiaceae.</title>
        <authorList>
            <person name="Morinaga K."/>
            <person name="Kusada H."/>
            <person name="Sakamoto S."/>
            <person name="Murakami T."/>
            <person name="Toyoda A."/>
            <person name="Mori H."/>
            <person name="Meng X.Y."/>
            <person name="Takashino M."/>
            <person name="Murotomi K."/>
            <person name="Tamaki H."/>
        </authorList>
    </citation>
    <scope>NUCLEOTIDE SEQUENCE</scope>
    <source>
        <strain evidence="5">OPF53</strain>
    </source>
</reference>
<dbReference type="Pfam" id="PF01420">
    <property type="entry name" value="Methylase_S"/>
    <property type="match status" value="2"/>
</dbReference>
<keyword evidence="5" id="KW-0378">Hydrolase</keyword>
<keyword evidence="5" id="KW-0540">Nuclease</keyword>
<dbReference type="AlphaFoldDB" id="A0AAV5B0P6"/>
<comment type="similarity">
    <text evidence="1">Belongs to the type-I restriction system S methylase family.</text>
</comment>
<dbReference type="InterPro" id="IPR044946">
    <property type="entry name" value="Restrct_endonuc_typeI_TRD_sf"/>
</dbReference>
<gene>
    <name evidence="5" type="ORF">ATOP_03830</name>
</gene>
<accession>A0AAV5B0P6</accession>
<sequence>MQMDEKKPSVPKLRFPGFTDPWEQRKFGDLYRKNNERNKQGLGQESTLSISTMTYKEEGNGAANDSLRNYKVLRKGDIAFEGHKNKEFAFGRFVLNDAGTGVMSPRFTCLRPTGEQNQAFWKHYIHHEPTMRPILVRSTKLGTMMNELVVDDFLDQTILVPQISEQGQIGRFFSKIDSLITLHQRKLEHLREMKRGLLQKMFPKDGESAPELRFPGFTDPWEQRKLGDCGTTYSGLSGKSSSDFGHGFARYIPYTNVFENPVVDPERLELIEIDTKQQLVQTGDTLFTTSSETPEDVGMSSVWLSDQKDVYLNSFCFGYRQNGSFDALYLAYMLRSSLFRSKMKVLAQGISRFNISRKRVMETPVPLPQIAEQKAIGDFFSRLDSLITLHQRKLEHLQEMKKGLLQQMFV</sequence>
<evidence type="ECO:0000313" key="5">
    <source>
        <dbReference type="EMBL" id="GJM54728.1"/>
    </source>
</evidence>
<dbReference type="PANTHER" id="PTHR30408">
    <property type="entry name" value="TYPE-1 RESTRICTION ENZYME ECOKI SPECIFICITY PROTEIN"/>
    <property type="match status" value="1"/>
</dbReference>
<dbReference type="CDD" id="cd17252">
    <property type="entry name" value="RMtype1_S_EcoKI-TRD1-CR1_like"/>
    <property type="match status" value="1"/>
</dbReference>
<evidence type="ECO:0000313" key="6">
    <source>
        <dbReference type="Proteomes" id="UP001055025"/>
    </source>
</evidence>
<dbReference type="GO" id="GO:0003677">
    <property type="term" value="F:DNA binding"/>
    <property type="evidence" value="ECO:0007669"/>
    <property type="project" value="UniProtKB-KW"/>
</dbReference>
<name>A0AAV5B0P6_9ACTN</name>
<dbReference type="EMBL" id="BQKC01000001">
    <property type="protein sequence ID" value="GJM54728.1"/>
    <property type="molecule type" value="Genomic_DNA"/>
</dbReference>
<dbReference type="Proteomes" id="UP001055025">
    <property type="component" value="Unassembled WGS sequence"/>
</dbReference>
<feature type="domain" description="Type I restriction modification DNA specificity" evidence="4">
    <location>
        <begin position="220"/>
        <end position="398"/>
    </location>
</feature>
<organism evidence="5 6">
    <name type="scientific">Granulimonas faecalis</name>
    <dbReference type="NCBI Taxonomy" id="2894155"/>
    <lineage>
        <taxon>Bacteria</taxon>
        <taxon>Bacillati</taxon>
        <taxon>Actinomycetota</taxon>
        <taxon>Coriobacteriia</taxon>
        <taxon>Coriobacteriales</taxon>
        <taxon>Kribbibacteriaceae</taxon>
        <taxon>Granulimonas</taxon>
    </lineage>
</organism>
<dbReference type="Gene3D" id="3.90.220.20">
    <property type="entry name" value="DNA methylase specificity domains"/>
    <property type="match status" value="2"/>
</dbReference>
<comment type="caution">
    <text evidence="5">The sequence shown here is derived from an EMBL/GenBank/DDBJ whole genome shotgun (WGS) entry which is preliminary data.</text>
</comment>